<dbReference type="EMBL" id="MU276084">
    <property type="protein sequence ID" value="KAI0042097.1"/>
    <property type="molecule type" value="Genomic_DNA"/>
</dbReference>
<evidence type="ECO:0000313" key="1">
    <source>
        <dbReference type="EMBL" id="KAI0042097.1"/>
    </source>
</evidence>
<gene>
    <name evidence="1" type="ORF">FA95DRAFT_615139</name>
</gene>
<sequence>MYVRHNDYGPGCVSAASRTEYRLVGRRCSVRSAFPVVVLTPGLLVAAVWVVDLGARIVARDATREGSVDVLHDGEDCSRWRRRARTRTTR</sequence>
<name>A0ACB8RDN2_9AGAM</name>
<reference evidence="1" key="2">
    <citation type="journal article" date="2022" name="New Phytol.">
        <title>Evolutionary transition to the ectomycorrhizal habit in the genomes of a hyperdiverse lineage of mushroom-forming fungi.</title>
        <authorList>
            <person name="Looney B."/>
            <person name="Miyauchi S."/>
            <person name="Morin E."/>
            <person name="Drula E."/>
            <person name="Courty P.E."/>
            <person name="Kohler A."/>
            <person name="Kuo A."/>
            <person name="LaButti K."/>
            <person name="Pangilinan J."/>
            <person name="Lipzen A."/>
            <person name="Riley R."/>
            <person name="Andreopoulos W."/>
            <person name="He G."/>
            <person name="Johnson J."/>
            <person name="Nolan M."/>
            <person name="Tritt A."/>
            <person name="Barry K.W."/>
            <person name="Grigoriev I.V."/>
            <person name="Nagy L.G."/>
            <person name="Hibbett D."/>
            <person name="Henrissat B."/>
            <person name="Matheny P.B."/>
            <person name="Labbe J."/>
            <person name="Martin F.M."/>
        </authorList>
    </citation>
    <scope>NUCLEOTIDE SEQUENCE</scope>
    <source>
        <strain evidence="1">FP105234-sp</strain>
    </source>
</reference>
<organism evidence="1 2">
    <name type="scientific">Auriscalpium vulgare</name>
    <dbReference type="NCBI Taxonomy" id="40419"/>
    <lineage>
        <taxon>Eukaryota</taxon>
        <taxon>Fungi</taxon>
        <taxon>Dikarya</taxon>
        <taxon>Basidiomycota</taxon>
        <taxon>Agaricomycotina</taxon>
        <taxon>Agaricomycetes</taxon>
        <taxon>Russulales</taxon>
        <taxon>Auriscalpiaceae</taxon>
        <taxon>Auriscalpium</taxon>
    </lineage>
</organism>
<keyword evidence="2" id="KW-1185">Reference proteome</keyword>
<evidence type="ECO:0000313" key="2">
    <source>
        <dbReference type="Proteomes" id="UP000814033"/>
    </source>
</evidence>
<reference evidence="1" key="1">
    <citation type="submission" date="2021-02" db="EMBL/GenBank/DDBJ databases">
        <authorList>
            <consortium name="DOE Joint Genome Institute"/>
            <person name="Ahrendt S."/>
            <person name="Looney B.P."/>
            <person name="Miyauchi S."/>
            <person name="Morin E."/>
            <person name="Drula E."/>
            <person name="Courty P.E."/>
            <person name="Chicoki N."/>
            <person name="Fauchery L."/>
            <person name="Kohler A."/>
            <person name="Kuo A."/>
            <person name="Labutti K."/>
            <person name="Pangilinan J."/>
            <person name="Lipzen A."/>
            <person name="Riley R."/>
            <person name="Andreopoulos W."/>
            <person name="He G."/>
            <person name="Johnson J."/>
            <person name="Barry K.W."/>
            <person name="Grigoriev I.V."/>
            <person name="Nagy L."/>
            <person name="Hibbett D."/>
            <person name="Henrissat B."/>
            <person name="Matheny P.B."/>
            <person name="Labbe J."/>
            <person name="Martin F."/>
        </authorList>
    </citation>
    <scope>NUCLEOTIDE SEQUENCE</scope>
    <source>
        <strain evidence="1">FP105234-sp</strain>
    </source>
</reference>
<proteinExistence type="predicted"/>
<protein>
    <submittedName>
        <fullName evidence="1">Uncharacterized protein</fullName>
    </submittedName>
</protein>
<accession>A0ACB8RDN2</accession>
<comment type="caution">
    <text evidence="1">The sequence shown here is derived from an EMBL/GenBank/DDBJ whole genome shotgun (WGS) entry which is preliminary data.</text>
</comment>
<dbReference type="Proteomes" id="UP000814033">
    <property type="component" value="Unassembled WGS sequence"/>
</dbReference>